<comment type="caution">
    <text evidence="4">The sequence shown here is derived from an EMBL/GenBank/DDBJ whole genome shotgun (WGS) entry which is preliminary data.</text>
</comment>
<evidence type="ECO:0000313" key="5">
    <source>
        <dbReference type="Proteomes" id="UP001202328"/>
    </source>
</evidence>
<gene>
    <name evidence="4" type="ORF">MKW98_023918</name>
</gene>
<reference evidence="4" key="1">
    <citation type="submission" date="2022-04" db="EMBL/GenBank/DDBJ databases">
        <title>A functionally conserved STORR gene fusion in Papaver species that diverged 16.8 million years ago.</title>
        <authorList>
            <person name="Catania T."/>
        </authorList>
    </citation>
    <scope>NUCLEOTIDE SEQUENCE</scope>
    <source>
        <strain evidence="4">S-188037</strain>
    </source>
</reference>
<dbReference type="Proteomes" id="UP001202328">
    <property type="component" value="Unassembled WGS sequence"/>
</dbReference>
<dbReference type="InterPro" id="IPR006969">
    <property type="entry name" value="Stig-like"/>
</dbReference>
<dbReference type="AlphaFoldDB" id="A0AAD4SXV7"/>
<feature type="chain" id="PRO_5042044677" evidence="3">
    <location>
        <begin position="21"/>
        <end position="147"/>
    </location>
</feature>
<evidence type="ECO:0000256" key="1">
    <source>
        <dbReference type="ARBA" id="ARBA00006010"/>
    </source>
</evidence>
<dbReference type="EMBL" id="JAJJMB010007708">
    <property type="protein sequence ID" value="KAI3928317.1"/>
    <property type="molecule type" value="Genomic_DNA"/>
</dbReference>
<proteinExistence type="inferred from homology"/>
<name>A0AAD4SXV7_9MAGN</name>
<sequence>MKLLFILSIMVMISVIAVTSEMPMRRQEGNYNAAADEFYAARLATSLKYFDMEKTDNAQKMLTRRFPLTCKNNPMICKNAKNGTPSGTDQCCMKKCVNILKDKNNCGRSGHKCKFLKITLNIVAHAIIGATKEHTVLLVAAKNIFLM</sequence>
<accession>A0AAD4SXV7</accession>
<evidence type="ECO:0000313" key="4">
    <source>
        <dbReference type="EMBL" id="KAI3928317.1"/>
    </source>
</evidence>
<dbReference type="Pfam" id="PF04885">
    <property type="entry name" value="Stig1"/>
    <property type="match status" value="1"/>
</dbReference>
<evidence type="ECO:0000256" key="3">
    <source>
        <dbReference type="SAM" id="SignalP"/>
    </source>
</evidence>
<feature type="signal peptide" evidence="3">
    <location>
        <begin position="1"/>
        <end position="20"/>
    </location>
</feature>
<dbReference type="PANTHER" id="PTHR33227">
    <property type="entry name" value="STIGMA-SPECIFIC STIG1-LIKE PROTEIN 3"/>
    <property type="match status" value="1"/>
</dbReference>
<organism evidence="4 5">
    <name type="scientific">Papaver atlanticum</name>
    <dbReference type="NCBI Taxonomy" id="357466"/>
    <lineage>
        <taxon>Eukaryota</taxon>
        <taxon>Viridiplantae</taxon>
        <taxon>Streptophyta</taxon>
        <taxon>Embryophyta</taxon>
        <taxon>Tracheophyta</taxon>
        <taxon>Spermatophyta</taxon>
        <taxon>Magnoliopsida</taxon>
        <taxon>Ranunculales</taxon>
        <taxon>Papaveraceae</taxon>
        <taxon>Papaveroideae</taxon>
        <taxon>Papaver</taxon>
    </lineage>
</organism>
<evidence type="ECO:0000256" key="2">
    <source>
        <dbReference type="ARBA" id="ARBA00022729"/>
    </source>
</evidence>
<protein>
    <submittedName>
        <fullName evidence="4">Uncharacterized protein</fullName>
    </submittedName>
</protein>
<keyword evidence="2 3" id="KW-0732">Signal</keyword>
<dbReference type="PANTHER" id="PTHR33227:SF21">
    <property type="entry name" value="F12F1.21 PROTEIN"/>
    <property type="match status" value="1"/>
</dbReference>
<comment type="similarity">
    <text evidence="1">Belongs to the STIG1 family.</text>
</comment>
<keyword evidence="5" id="KW-1185">Reference proteome</keyword>